<dbReference type="AlphaFoldDB" id="A0A165FTN3"/>
<dbReference type="InParanoid" id="A0A165FTN3"/>
<accession>A0A165FTN3</accession>
<organism evidence="1 2">
    <name type="scientific">Exidia glandulosa HHB12029</name>
    <dbReference type="NCBI Taxonomy" id="1314781"/>
    <lineage>
        <taxon>Eukaryota</taxon>
        <taxon>Fungi</taxon>
        <taxon>Dikarya</taxon>
        <taxon>Basidiomycota</taxon>
        <taxon>Agaricomycotina</taxon>
        <taxon>Agaricomycetes</taxon>
        <taxon>Auriculariales</taxon>
        <taxon>Exidiaceae</taxon>
        <taxon>Exidia</taxon>
    </lineage>
</organism>
<name>A0A165FTN3_EXIGL</name>
<keyword evidence="2" id="KW-1185">Reference proteome</keyword>
<evidence type="ECO:0000313" key="2">
    <source>
        <dbReference type="Proteomes" id="UP000077266"/>
    </source>
</evidence>
<dbReference type="EMBL" id="KV426071">
    <property type="protein sequence ID" value="KZV89514.1"/>
    <property type="molecule type" value="Genomic_DNA"/>
</dbReference>
<protein>
    <submittedName>
        <fullName evidence="1">Uncharacterized protein</fullName>
    </submittedName>
</protein>
<evidence type="ECO:0000313" key="1">
    <source>
        <dbReference type="EMBL" id="KZV89514.1"/>
    </source>
</evidence>
<sequence>MDPLLPHDVLRLVIERATEQDLRTARIVRLVSRTTAAWAGPLGCTLLVTARNQARIFDMSLDDAVRRHLAAHVVCLVMASDVDYIGHDNADRLYEASSLLPLGDAAVSILAPFVHLKKIACWPSLFWALSRFPDFQPEQWIVLHPILGMYDIIMSSLSLTSSSAFTSSTAQHR</sequence>
<dbReference type="Proteomes" id="UP000077266">
    <property type="component" value="Unassembled WGS sequence"/>
</dbReference>
<gene>
    <name evidence="1" type="ORF">EXIGLDRAFT_838474</name>
</gene>
<reference evidence="1 2" key="1">
    <citation type="journal article" date="2016" name="Mol. Biol. Evol.">
        <title>Comparative Genomics of Early-Diverging Mushroom-Forming Fungi Provides Insights into the Origins of Lignocellulose Decay Capabilities.</title>
        <authorList>
            <person name="Nagy L.G."/>
            <person name="Riley R."/>
            <person name="Tritt A."/>
            <person name="Adam C."/>
            <person name="Daum C."/>
            <person name="Floudas D."/>
            <person name="Sun H."/>
            <person name="Yadav J.S."/>
            <person name="Pangilinan J."/>
            <person name="Larsson K.H."/>
            <person name="Matsuura K."/>
            <person name="Barry K."/>
            <person name="Labutti K."/>
            <person name="Kuo R."/>
            <person name="Ohm R.A."/>
            <person name="Bhattacharya S.S."/>
            <person name="Shirouzu T."/>
            <person name="Yoshinaga Y."/>
            <person name="Martin F.M."/>
            <person name="Grigoriev I.V."/>
            <person name="Hibbett D.S."/>
        </authorList>
    </citation>
    <scope>NUCLEOTIDE SEQUENCE [LARGE SCALE GENOMIC DNA]</scope>
    <source>
        <strain evidence="1 2">HHB12029</strain>
    </source>
</reference>
<proteinExistence type="predicted"/>